<gene>
    <name evidence="2" type="ORF">COV01_03590</name>
</gene>
<dbReference type="PRINTS" id="PR00778">
    <property type="entry name" value="HTHARSR"/>
</dbReference>
<feature type="domain" description="HTH arsR-type" evidence="1">
    <location>
        <begin position="3"/>
        <end position="99"/>
    </location>
</feature>
<reference evidence="3" key="1">
    <citation type="submission" date="2017-09" db="EMBL/GenBank/DDBJ databases">
        <title>Depth-based differentiation of microbial function through sediment-hosted aquifers and enrichment of novel symbionts in the deep terrestrial subsurface.</title>
        <authorList>
            <person name="Probst A.J."/>
            <person name="Ladd B."/>
            <person name="Jarett J.K."/>
            <person name="Geller-Mcgrath D.E."/>
            <person name="Sieber C.M.K."/>
            <person name="Emerson J.B."/>
            <person name="Anantharaman K."/>
            <person name="Thomas B.C."/>
            <person name="Malmstrom R."/>
            <person name="Stieglmeier M."/>
            <person name="Klingl A."/>
            <person name="Woyke T."/>
            <person name="Ryan C.M."/>
            <person name="Banfield J.F."/>
        </authorList>
    </citation>
    <scope>NUCLEOTIDE SEQUENCE [LARGE SCALE GENOMIC DNA]</scope>
</reference>
<dbReference type="Pfam" id="PF01022">
    <property type="entry name" value="HTH_5"/>
    <property type="match status" value="1"/>
</dbReference>
<name>A0A2M8LBB8_9BACT</name>
<dbReference type="Gene3D" id="1.10.10.10">
    <property type="entry name" value="Winged helix-like DNA-binding domain superfamily/Winged helix DNA-binding domain"/>
    <property type="match status" value="1"/>
</dbReference>
<dbReference type="InterPro" id="IPR001845">
    <property type="entry name" value="HTH_ArsR_DNA-bd_dom"/>
</dbReference>
<dbReference type="InterPro" id="IPR036388">
    <property type="entry name" value="WH-like_DNA-bd_sf"/>
</dbReference>
<proteinExistence type="predicted"/>
<sequence length="99" mass="11280">MAKKIKTAKQMERHFKGLANHYRIDILLLIDKNDGLTVEDITTQLSANFKTISQHTRYLVGAGLIQKQYKGRAVAHSLSPYGKLFARFVKEFQSIDSNI</sequence>
<organism evidence="2 3">
    <name type="scientific">Candidatus Taylorbacteria bacterium CG10_big_fil_rev_8_21_14_0_10_41_48</name>
    <dbReference type="NCBI Taxonomy" id="1975024"/>
    <lineage>
        <taxon>Bacteria</taxon>
        <taxon>Candidatus Tayloriibacteriota</taxon>
    </lineage>
</organism>
<dbReference type="PROSITE" id="PS50987">
    <property type="entry name" value="HTH_ARSR_2"/>
    <property type="match status" value="1"/>
</dbReference>
<dbReference type="EMBL" id="PFEQ01000014">
    <property type="protein sequence ID" value="PJE73898.1"/>
    <property type="molecule type" value="Genomic_DNA"/>
</dbReference>
<dbReference type="SMART" id="SM00418">
    <property type="entry name" value="HTH_ARSR"/>
    <property type="match status" value="1"/>
</dbReference>
<accession>A0A2M8LBB8</accession>
<evidence type="ECO:0000259" key="1">
    <source>
        <dbReference type="PROSITE" id="PS50987"/>
    </source>
</evidence>
<dbReference type="GO" id="GO:0003700">
    <property type="term" value="F:DNA-binding transcription factor activity"/>
    <property type="evidence" value="ECO:0007669"/>
    <property type="project" value="InterPro"/>
</dbReference>
<dbReference type="SUPFAM" id="SSF46785">
    <property type="entry name" value="Winged helix' DNA-binding domain"/>
    <property type="match status" value="1"/>
</dbReference>
<evidence type="ECO:0000313" key="3">
    <source>
        <dbReference type="Proteomes" id="UP000228700"/>
    </source>
</evidence>
<protein>
    <recommendedName>
        <fullName evidence="1">HTH arsR-type domain-containing protein</fullName>
    </recommendedName>
</protein>
<dbReference type="AlphaFoldDB" id="A0A2M8LBB8"/>
<dbReference type="InterPro" id="IPR011991">
    <property type="entry name" value="ArsR-like_HTH"/>
</dbReference>
<dbReference type="Proteomes" id="UP000228700">
    <property type="component" value="Unassembled WGS sequence"/>
</dbReference>
<dbReference type="InterPro" id="IPR036390">
    <property type="entry name" value="WH_DNA-bd_sf"/>
</dbReference>
<evidence type="ECO:0000313" key="2">
    <source>
        <dbReference type="EMBL" id="PJE73898.1"/>
    </source>
</evidence>
<dbReference type="CDD" id="cd00090">
    <property type="entry name" value="HTH_ARSR"/>
    <property type="match status" value="1"/>
</dbReference>
<comment type="caution">
    <text evidence="2">The sequence shown here is derived from an EMBL/GenBank/DDBJ whole genome shotgun (WGS) entry which is preliminary data.</text>
</comment>